<evidence type="ECO:0000313" key="1">
    <source>
        <dbReference type="EMBL" id="CAK8999966.1"/>
    </source>
</evidence>
<accession>A0ABP0IDK4</accession>
<feature type="non-terminal residue" evidence="1">
    <location>
        <position position="1"/>
    </location>
</feature>
<proteinExistence type="predicted"/>
<gene>
    <name evidence="1" type="ORF">CCMP2556_LOCUS5875</name>
</gene>
<dbReference type="EMBL" id="CAXAMN010002503">
    <property type="protein sequence ID" value="CAK8999966.1"/>
    <property type="molecule type" value="Genomic_DNA"/>
</dbReference>
<organism evidence="1 2">
    <name type="scientific">Durusdinium trenchii</name>
    <dbReference type="NCBI Taxonomy" id="1381693"/>
    <lineage>
        <taxon>Eukaryota</taxon>
        <taxon>Sar</taxon>
        <taxon>Alveolata</taxon>
        <taxon>Dinophyceae</taxon>
        <taxon>Suessiales</taxon>
        <taxon>Symbiodiniaceae</taxon>
        <taxon>Durusdinium</taxon>
    </lineage>
</organism>
<protein>
    <submittedName>
        <fullName evidence="1">Uncharacterized protein</fullName>
    </submittedName>
</protein>
<name>A0ABP0IDK4_9DINO</name>
<keyword evidence="2" id="KW-1185">Reference proteome</keyword>
<dbReference type="Proteomes" id="UP001642484">
    <property type="component" value="Unassembled WGS sequence"/>
</dbReference>
<sequence>VEVRAAWLERVVVNGTDLVSAPEPLKNDRSFLLEAVQRTKASWLLKLCSEELQEDAELAKEVDELAGTGLIFTYYENFDCFQHMRKFFMATGASVPGGEAYDEVMEVLEETDGGSATVWFGDTPVFGFAANNGEWIHPPYECGRDYKPVPAANSEREPMWHSDVESRKGSFTPEAESRHPCWCCHWLREVRKKHEEGAVIGCAISNIYYPSWVDKYGAASSELSDAAAEEFGLRKEQFRNGRPENWGKGMIRVSRRGQSWQFSREAPVHPHTRKPLGEGCRWERQALDGMGFAVYAFFMP</sequence>
<comment type="caution">
    <text evidence="1">The sequence shown here is derived from an EMBL/GenBank/DDBJ whole genome shotgun (WGS) entry which is preliminary data.</text>
</comment>
<reference evidence="1 2" key="1">
    <citation type="submission" date="2024-02" db="EMBL/GenBank/DDBJ databases">
        <authorList>
            <person name="Chen Y."/>
            <person name="Shah S."/>
            <person name="Dougan E. K."/>
            <person name="Thang M."/>
            <person name="Chan C."/>
        </authorList>
    </citation>
    <scope>NUCLEOTIDE SEQUENCE [LARGE SCALE GENOMIC DNA]</scope>
</reference>
<evidence type="ECO:0000313" key="2">
    <source>
        <dbReference type="Proteomes" id="UP001642484"/>
    </source>
</evidence>